<proteinExistence type="predicted"/>
<accession>A0A1M5M166</accession>
<dbReference type="Proteomes" id="UP000186132">
    <property type="component" value="Unassembled WGS sequence"/>
</dbReference>
<reference evidence="4 5" key="1">
    <citation type="submission" date="2016-11" db="EMBL/GenBank/DDBJ databases">
        <authorList>
            <person name="Jaros S."/>
            <person name="Januszkiewicz K."/>
            <person name="Wedrychowicz H."/>
        </authorList>
    </citation>
    <scope>NUCLEOTIDE SEQUENCE [LARGE SCALE GENOMIC DNA]</scope>
    <source>
        <strain evidence="4 5">DSM 45627</strain>
    </source>
</reference>
<evidence type="ECO:0000256" key="2">
    <source>
        <dbReference type="ARBA" id="ARBA00023163"/>
    </source>
</evidence>
<dbReference type="Gene3D" id="3.30.450.40">
    <property type="match status" value="1"/>
</dbReference>
<dbReference type="Gene3D" id="1.10.10.10">
    <property type="entry name" value="Winged helix-like DNA-binding domain superfamily/Winged helix DNA-binding domain"/>
    <property type="match status" value="1"/>
</dbReference>
<keyword evidence="2" id="KW-0804">Transcription</keyword>
<protein>
    <submittedName>
        <fullName evidence="4">ANTAR domain-containing protein</fullName>
    </submittedName>
</protein>
<gene>
    <name evidence="4" type="ORF">SAMN05443575_2603</name>
</gene>
<dbReference type="InterPro" id="IPR005561">
    <property type="entry name" value="ANTAR"/>
</dbReference>
<name>A0A1M5M166_9ACTN</name>
<dbReference type="PROSITE" id="PS50921">
    <property type="entry name" value="ANTAR"/>
    <property type="match status" value="1"/>
</dbReference>
<dbReference type="GO" id="GO:0003723">
    <property type="term" value="F:RNA binding"/>
    <property type="evidence" value="ECO:0007669"/>
    <property type="project" value="InterPro"/>
</dbReference>
<evidence type="ECO:0000256" key="1">
    <source>
        <dbReference type="ARBA" id="ARBA00023015"/>
    </source>
</evidence>
<dbReference type="SUPFAM" id="SSF55781">
    <property type="entry name" value="GAF domain-like"/>
    <property type="match status" value="1"/>
</dbReference>
<dbReference type="STRING" id="1206085.SAMN05443575_2603"/>
<evidence type="ECO:0000259" key="3">
    <source>
        <dbReference type="PROSITE" id="PS50921"/>
    </source>
</evidence>
<dbReference type="EMBL" id="FQVU01000003">
    <property type="protein sequence ID" value="SHG71008.1"/>
    <property type="molecule type" value="Genomic_DNA"/>
</dbReference>
<dbReference type="OrthoDB" id="7466251at2"/>
<evidence type="ECO:0000313" key="5">
    <source>
        <dbReference type="Proteomes" id="UP000186132"/>
    </source>
</evidence>
<dbReference type="AlphaFoldDB" id="A0A1M5M166"/>
<organism evidence="4 5">
    <name type="scientific">Jatrophihabitans endophyticus</name>
    <dbReference type="NCBI Taxonomy" id="1206085"/>
    <lineage>
        <taxon>Bacteria</taxon>
        <taxon>Bacillati</taxon>
        <taxon>Actinomycetota</taxon>
        <taxon>Actinomycetes</taxon>
        <taxon>Jatrophihabitantales</taxon>
        <taxon>Jatrophihabitantaceae</taxon>
        <taxon>Jatrophihabitans</taxon>
    </lineage>
</organism>
<dbReference type="InterPro" id="IPR029016">
    <property type="entry name" value="GAF-like_dom_sf"/>
</dbReference>
<feature type="domain" description="ANTAR" evidence="3">
    <location>
        <begin position="163"/>
        <end position="224"/>
    </location>
</feature>
<evidence type="ECO:0000313" key="4">
    <source>
        <dbReference type="EMBL" id="SHG71008.1"/>
    </source>
</evidence>
<dbReference type="InterPro" id="IPR036388">
    <property type="entry name" value="WH-like_DNA-bd_sf"/>
</dbReference>
<keyword evidence="1" id="KW-0805">Transcription regulation</keyword>
<keyword evidence="5" id="KW-1185">Reference proteome</keyword>
<dbReference type="RefSeq" id="WP_143168164.1">
    <property type="nucleotide sequence ID" value="NZ_FQVU01000003.1"/>
</dbReference>
<sequence length="240" mass="25717">MTDRDTGFAEQFARCLQEAEREFGDDAALRPSCLARAARDVLPVAGVGLGLARDGEQIPLGASDGVAALAERLQYTLGDGPGWESTRNGQPLAADHEAIHRRWSVFADQLFARTPYRAVLSLPLPAFPDRLFGADLYLTDETALATVPFADVATTMELLVAGLRPASDTDLLASPAAAARHTVWVAAGMTMGRHALDGRDALDLLRAHSIAHDLVLDELARRIVAREIDVPALEEAVDGD</sequence>